<gene>
    <name evidence="2" type="ORF">KME15_21420</name>
</gene>
<keyword evidence="1" id="KW-0812">Transmembrane</keyword>
<sequence length="161" mass="17333">METKEQSLRRTTDCHTVRNSFHNIFLRQSHLMRQFLVEPKVFLLIAVATSTVFGLAPISSVQAAIGQAQPNSTVQTSGTLVAYDNSCESEDLTVGDEVTVDGETYSLEGDGNGLFIEYVLEGDEEAGVGTYSVVGFGGDCETVELQQIDGTDSLVGSDIDE</sequence>
<organism evidence="2 3">
    <name type="scientific">Drouetiella hepatica Uher 2000/2452</name>
    <dbReference type="NCBI Taxonomy" id="904376"/>
    <lineage>
        <taxon>Bacteria</taxon>
        <taxon>Bacillati</taxon>
        <taxon>Cyanobacteriota</taxon>
        <taxon>Cyanophyceae</taxon>
        <taxon>Oculatellales</taxon>
        <taxon>Oculatellaceae</taxon>
        <taxon>Drouetiella</taxon>
    </lineage>
</organism>
<proteinExistence type="predicted"/>
<dbReference type="AlphaFoldDB" id="A0A951QEU8"/>
<evidence type="ECO:0000313" key="2">
    <source>
        <dbReference type="EMBL" id="MBW4661244.1"/>
    </source>
</evidence>
<name>A0A951QEU8_9CYAN</name>
<keyword evidence="1" id="KW-0472">Membrane</keyword>
<keyword evidence="1" id="KW-1133">Transmembrane helix</keyword>
<reference evidence="2" key="1">
    <citation type="submission" date="2021-05" db="EMBL/GenBank/DDBJ databases">
        <authorList>
            <person name="Pietrasiak N."/>
            <person name="Ward R."/>
            <person name="Stajich J.E."/>
            <person name="Kurbessoian T."/>
        </authorList>
    </citation>
    <scope>NUCLEOTIDE SEQUENCE</scope>
    <source>
        <strain evidence="2">UHER 2000/2452</strain>
    </source>
</reference>
<evidence type="ECO:0000313" key="3">
    <source>
        <dbReference type="Proteomes" id="UP000757435"/>
    </source>
</evidence>
<dbReference type="Proteomes" id="UP000757435">
    <property type="component" value="Unassembled WGS sequence"/>
</dbReference>
<dbReference type="EMBL" id="JAHHHD010000032">
    <property type="protein sequence ID" value="MBW4661244.1"/>
    <property type="molecule type" value="Genomic_DNA"/>
</dbReference>
<reference evidence="2" key="2">
    <citation type="journal article" date="2022" name="Microbiol. Resour. Announc.">
        <title>Metagenome Sequencing to Explore Phylogenomics of Terrestrial Cyanobacteria.</title>
        <authorList>
            <person name="Ward R.D."/>
            <person name="Stajich J.E."/>
            <person name="Johansen J.R."/>
            <person name="Huntemann M."/>
            <person name="Clum A."/>
            <person name="Foster B."/>
            <person name="Foster B."/>
            <person name="Roux S."/>
            <person name="Palaniappan K."/>
            <person name="Varghese N."/>
            <person name="Mukherjee S."/>
            <person name="Reddy T.B.K."/>
            <person name="Daum C."/>
            <person name="Copeland A."/>
            <person name="Chen I.A."/>
            <person name="Ivanova N.N."/>
            <person name="Kyrpides N.C."/>
            <person name="Shapiro N."/>
            <person name="Eloe-Fadrosh E.A."/>
            <person name="Pietrasiak N."/>
        </authorList>
    </citation>
    <scope>NUCLEOTIDE SEQUENCE</scope>
    <source>
        <strain evidence="2">UHER 2000/2452</strain>
    </source>
</reference>
<accession>A0A951QEU8</accession>
<protein>
    <submittedName>
        <fullName evidence="2">Uncharacterized protein</fullName>
    </submittedName>
</protein>
<comment type="caution">
    <text evidence="2">The sequence shown here is derived from an EMBL/GenBank/DDBJ whole genome shotgun (WGS) entry which is preliminary data.</text>
</comment>
<feature type="transmembrane region" description="Helical" evidence="1">
    <location>
        <begin position="41"/>
        <end position="65"/>
    </location>
</feature>
<evidence type="ECO:0000256" key="1">
    <source>
        <dbReference type="SAM" id="Phobius"/>
    </source>
</evidence>